<reference evidence="1" key="2">
    <citation type="journal article" date="2022" name="New Phytol.">
        <title>Evolutionary transition to the ectomycorrhizal habit in the genomes of a hyperdiverse lineage of mushroom-forming fungi.</title>
        <authorList>
            <person name="Looney B."/>
            <person name="Miyauchi S."/>
            <person name="Morin E."/>
            <person name="Drula E."/>
            <person name="Courty P.E."/>
            <person name="Kohler A."/>
            <person name="Kuo A."/>
            <person name="LaButti K."/>
            <person name="Pangilinan J."/>
            <person name="Lipzen A."/>
            <person name="Riley R."/>
            <person name="Andreopoulos W."/>
            <person name="He G."/>
            <person name="Johnson J."/>
            <person name="Nolan M."/>
            <person name="Tritt A."/>
            <person name="Barry K.W."/>
            <person name="Grigoriev I.V."/>
            <person name="Nagy L.G."/>
            <person name="Hibbett D."/>
            <person name="Henrissat B."/>
            <person name="Matheny P.B."/>
            <person name="Labbe J."/>
            <person name="Martin F.M."/>
        </authorList>
    </citation>
    <scope>NUCLEOTIDE SEQUENCE</scope>
    <source>
        <strain evidence="1">FP105234-sp</strain>
    </source>
</reference>
<sequence>MLYLLGEPKGDPTWKNVAPSANAAMEQEERICKFPASNPQNARGNYPVLSTGFSYGGGPPPRRNPSTFPQTTSPTERRSVASCGIGLSSESRAIPTVPGVSSAGPHLYRHLDEVLVDICKDDPSLRKPFDKSIFPAATWNFGPRAATIPHRDSRNVPYGWCAVTALGNFDYKRGGHLILWDLKLIIEFPPGSTILLPSAVLTHSNTSIQPGETRRSFTQHFSGSLVRWWTYGMRTEEAMAAEDPTLAEKLRREAAGRWREKLGLYSKWTELKEDMFSFNKV</sequence>
<proteinExistence type="predicted"/>
<organism evidence="1 2">
    <name type="scientific">Auriscalpium vulgare</name>
    <dbReference type="NCBI Taxonomy" id="40419"/>
    <lineage>
        <taxon>Eukaryota</taxon>
        <taxon>Fungi</taxon>
        <taxon>Dikarya</taxon>
        <taxon>Basidiomycota</taxon>
        <taxon>Agaricomycotina</taxon>
        <taxon>Agaricomycetes</taxon>
        <taxon>Russulales</taxon>
        <taxon>Auriscalpiaceae</taxon>
        <taxon>Auriscalpium</taxon>
    </lineage>
</organism>
<keyword evidence="2" id="KW-1185">Reference proteome</keyword>
<dbReference type="Proteomes" id="UP000814033">
    <property type="component" value="Unassembled WGS sequence"/>
</dbReference>
<gene>
    <name evidence="1" type="ORF">FA95DRAFT_1585512</name>
</gene>
<comment type="caution">
    <text evidence="1">The sequence shown here is derived from an EMBL/GenBank/DDBJ whole genome shotgun (WGS) entry which is preliminary data.</text>
</comment>
<accession>A0ACB8R1U8</accession>
<evidence type="ECO:0000313" key="1">
    <source>
        <dbReference type="EMBL" id="KAI0038096.1"/>
    </source>
</evidence>
<name>A0ACB8R1U8_9AGAM</name>
<dbReference type="EMBL" id="MU276596">
    <property type="protein sequence ID" value="KAI0038096.1"/>
    <property type="molecule type" value="Genomic_DNA"/>
</dbReference>
<protein>
    <submittedName>
        <fullName evidence="1">Uncharacterized protein</fullName>
    </submittedName>
</protein>
<evidence type="ECO:0000313" key="2">
    <source>
        <dbReference type="Proteomes" id="UP000814033"/>
    </source>
</evidence>
<reference evidence="1" key="1">
    <citation type="submission" date="2021-02" db="EMBL/GenBank/DDBJ databases">
        <authorList>
            <consortium name="DOE Joint Genome Institute"/>
            <person name="Ahrendt S."/>
            <person name="Looney B.P."/>
            <person name="Miyauchi S."/>
            <person name="Morin E."/>
            <person name="Drula E."/>
            <person name="Courty P.E."/>
            <person name="Chicoki N."/>
            <person name="Fauchery L."/>
            <person name="Kohler A."/>
            <person name="Kuo A."/>
            <person name="Labutti K."/>
            <person name="Pangilinan J."/>
            <person name="Lipzen A."/>
            <person name="Riley R."/>
            <person name="Andreopoulos W."/>
            <person name="He G."/>
            <person name="Johnson J."/>
            <person name="Barry K.W."/>
            <person name="Grigoriev I.V."/>
            <person name="Nagy L."/>
            <person name="Hibbett D."/>
            <person name="Henrissat B."/>
            <person name="Matheny P.B."/>
            <person name="Labbe J."/>
            <person name="Martin F."/>
        </authorList>
    </citation>
    <scope>NUCLEOTIDE SEQUENCE</scope>
    <source>
        <strain evidence="1">FP105234-sp</strain>
    </source>
</reference>